<dbReference type="HOGENOM" id="CLU_601130_0_0_6"/>
<protein>
    <recommendedName>
        <fullName evidence="3">DUF4856 domain-containing protein</fullName>
    </recommendedName>
</protein>
<dbReference type="EMBL" id="AAOE01000013">
    <property type="protein sequence ID" value="EAR09081.1"/>
    <property type="molecule type" value="Genomic_DNA"/>
</dbReference>
<accession>A4BFI6</accession>
<evidence type="ECO:0000313" key="2">
    <source>
        <dbReference type="Proteomes" id="UP000005953"/>
    </source>
</evidence>
<organism evidence="1 2">
    <name type="scientific">Reinekea blandensis MED297</name>
    <dbReference type="NCBI Taxonomy" id="314283"/>
    <lineage>
        <taxon>Bacteria</taxon>
        <taxon>Pseudomonadati</taxon>
        <taxon>Pseudomonadota</taxon>
        <taxon>Gammaproteobacteria</taxon>
        <taxon>Oceanospirillales</taxon>
        <taxon>Saccharospirillaceae</taxon>
        <taxon>Reinekea</taxon>
    </lineage>
</organism>
<sequence length="455" mass="49109">MIALFAAQAAADSYLDFPVTLKDYEGDKESSVSYTGQSARHVLHDSLKAAVGQVSFGDEAANLELMNRYFSETGTDRAVLSPVSSAGFEVTPDVVSAISGGKNLADKAYKGAVPAWPGYLNGEQVLADMIARAARTEGGFDPVTGHDYQQLISKFAMGAVFYNQAVDNYLDELLAEDVKPNDQAYSDGAAYTGKEHVWDEAFGYFGAPADVLNMSAQDVYDIAKKNADIAERADVNGNGSVDLHGEMAYAHAYYAAGFDKGGKTNYLHTIAQAFYDGRDVIRKAKGDTLSKRERNKLYDYADVIAANWELVLAEAAFKYAGSTYSDIEKLNIILEADGNAAEAYRTYAKHWGELKGFAMALQVGGRDLGETAFELNSLIGFSPVLPGDSQVVGIDADGEMVQRKTKTLAEYQADMVRVQALLAANFDLQAKSNDVTASMTELLEQLNSGGSVEND</sequence>
<keyword evidence="2" id="KW-1185">Reference proteome</keyword>
<dbReference type="STRING" id="314283.MED297_17103"/>
<dbReference type="InterPro" id="IPR032331">
    <property type="entry name" value="DUF4856"/>
</dbReference>
<name>A4BFI6_9GAMM</name>
<dbReference type="Proteomes" id="UP000005953">
    <property type="component" value="Unassembled WGS sequence"/>
</dbReference>
<evidence type="ECO:0000313" key="1">
    <source>
        <dbReference type="EMBL" id="EAR09081.1"/>
    </source>
</evidence>
<dbReference type="Pfam" id="PF16148">
    <property type="entry name" value="DUF4856"/>
    <property type="match status" value="1"/>
</dbReference>
<gene>
    <name evidence="1" type="ORF">MED297_17103</name>
</gene>
<dbReference type="AlphaFoldDB" id="A4BFI6"/>
<proteinExistence type="predicted"/>
<evidence type="ECO:0008006" key="3">
    <source>
        <dbReference type="Google" id="ProtNLM"/>
    </source>
</evidence>
<reference evidence="1 2" key="1">
    <citation type="submission" date="2006-02" db="EMBL/GenBank/DDBJ databases">
        <authorList>
            <person name="Pinhassi J."/>
            <person name="Pedros-Alio C."/>
            <person name="Ferriera S."/>
            <person name="Johnson J."/>
            <person name="Kravitz S."/>
            <person name="Halpern A."/>
            <person name="Remington K."/>
            <person name="Beeson K."/>
            <person name="Tran B."/>
            <person name="Rogers Y.-H."/>
            <person name="Friedman R."/>
            <person name="Venter J.C."/>
        </authorList>
    </citation>
    <scope>NUCLEOTIDE SEQUENCE [LARGE SCALE GENOMIC DNA]</scope>
    <source>
        <strain evidence="1 2">MED297</strain>
    </source>
</reference>
<comment type="caution">
    <text evidence="1">The sequence shown here is derived from an EMBL/GenBank/DDBJ whole genome shotgun (WGS) entry which is preliminary data.</text>
</comment>